<gene>
    <name evidence="1" type="ORF">OsI_32840</name>
</gene>
<name>A2Z5B7_ORYSI</name>
<evidence type="ECO:0000313" key="2">
    <source>
        <dbReference type="Proteomes" id="UP000007015"/>
    </source>
</evidence>
<dbReference type="Gramene" id="BGIOSGA032248-TA">
    <property type="protein sequence ID" value="BGIOSGA032248-PA"/>
    <property type="gene ID" value="BGIOSGA032248"/>
</dbReference>
<dbReference type="PANTHER" id="PTHR33018:SF19">
    <property type="entry name" value="OS12G0558775 PROTEIN"/>
    <property type="match status" value="1"/>
</dbReference>
<accession>A2Z5B7</accession>
<dbReference type="Proteomes" id="UP000007015">
    <property type="component" value="Chromosome 10"/>
</dbReference>
<evidence type="ECO:0000313" key="1">
    <source>
        <dbReference type="EMBL" id="EAY77801.1"/>
    </source>
</evidence>
<protein>
    <recommendedName>
        <fullName evidence="3">Ubiquitin-like protease family profile domain-containing protein</fullName>
    </recommendedName>
</protein>
<dbReference type="OMA" id="HTVWISE"/>
<dbReference type="SUPFAM" id="SSF54001">
    <property type="entry name" value="Cysteine proteinases"/>
    <property type="match status" value="1"/>
</dbReference>
<proteinExistence type="predicted"/>
<sequence>MGASIAYVNPMMVCETTHTVRISENSTVLKNKIDEEKKDYVECLHKRKMTEVANYLAHSMLSHSDKRVIMVPYHFGNHYIIFLVYPTDQTVIVLDPADYDKQAYMEFLCLLNLAHSRYRKLGGFGKNPNRDKLYIRGRWPCYKQPSLSNLCGYYVCEMLRVCGRYRTEFTDLPSIPYNAIWFDQKTLINLCMDLCQFIRCDICNHLGEFHDPHSELATDPKFKNLRVWEREHAMV</sequence>
<reference evidence="1 2" key="1">
    <citation type="journal article" date="2005" name="PLoS Biol.">
        <title>The genomes of Oryza sativa: a history of duplications.</title>
        <authorList>
            <person name="Yu J."/>
            <person name="Wang J."/>
            <person name="Lin W."/>
            <person name="Li S."/>
            <person name="Li H."/>
            <person name="Zhou J."/>
            <person name="Ni P."/>
            <person name="Dong W."/>
            <person name="Hu S."/>
            <person name="Zeng C."/>
            <person name="Zhang J."/>
            <person name="Zhang Y."/>
            <person name="Li R."/>
            <person name="Xu Z."/>
            <person name="Li S."/>
            <person name="Li X."/>
            <person name="Zheng H."/>
            <person name="Cong L."/>
            <person name="Lin L."/>
            <person name="Yin J."/>
            <person name="Geng J."/>
            <person name="Li G."/>
            <person name="Shi J."/>
            <person name="Liu J."/>
            <person name="Lv H."/>
            <person name="Li J."/>
            <person name="Wang J."/>
            <person name="Deng Y."/>
            <person name="Ran L."/>
            <person name="Shi X."/>
            <person name="Wang X."/>
            <person name="Wu Q."/>
            <person name="Li C."/>
            <person name="Ren X."/>
            <person name="Wang J."/>
            <person name="Wang X."/>
            <person name="Li D."/>
            <person name="Liu D."/>
            <person name="Zhang X."/>
            <person name="Ji Z."/>
            <person name="Zhao W."/>
            <person name="Sun Y."/>
            <person name="Zhang Z."/>
            <person name="Bao J."/>
            <person name="Han Y."/>
            <person name="Dong L."/>
            <person name="Ji J."/>
            <person name="Chen P."/>
            <person name="Wu S."/>
            <person name="Liu J."/>
            <person name="Xiao Y."/>
            <person name="Bu D."/>
            <person name="Tan J."/>
            <person name="Yang L."/>
            <person name="Ye C."/>
            <person name="Zhang J."/>
            <person name="Xu J."/>
            <person name="Zhou Y."/>
            <person name="Yu Y."/>
            <person name="Zhang B."/>
            <person name="Zhuang S."/>
            <person name="Wei H."/>
            <person name="Liu B."/>
            <person name="Lei M."/>
            <person name="Yu H."/>
            <person name="Li Y."/>
            <person name="Xu H."/>
            <person name="Wei S."/>
            <person name="He X."/>
            <person name="Fang L."/>
            <person name="Zhang Z."/>
            <person name="Zhang Y."/>
            <person name="Huang X."/>
            <person name="Su Z."/>
            <person name="Tong W."/>
            <person name="Li J."/>
            <person name="Tong Z."/>
            <person name="Li S."/>
            <person name="Ye J."/>
            <person name="Wang L."/>
            <person name="Fang L."/>
            <person name="Lei T."/>
            <person name="Chen C."/>
            <person name="Chen H."/>
            <person name="Xu Z."/>
            <person name="Li H."/>
            <person name="Huang H."/>
            <person name="Zhang F."/>
            <person name="Xu H."/>
            <person name="Li N."/>
            <person name="Zhao C."/>
            <person name="Li S."/>
            <person name="Dong L."/>
            <person name="Huang Y."/>
            <person name="Li L."/>
            <person name="Xi Y."/>
            <person name="Qi Q."/>
            <person name="Li W."/>
            <person name="Zhang B."/>
            <person name="Hu W."/>
            <person name="Zhang Y."/>
            <person name="Tian X."/>
            <person name="Jiao Y."/>
            <person name="Liang X."/>
            <person name="Jin J."/>
            <person name="Gao L."/>
            <person name="Zheng W."/>
            <person name="Hao B."/>
            <person name="Liu S."/>
            <person name="Wang W."/>
            <person name="Yuan L."/>
            <person name="Cao M."/>
            <person name="McDermott J."/>
            <person name="Samudrala R."/>
            <person name="Wang J."/>
            <person name="Wong G.K."/>
            <person name="Yang H."/>
        </authorList>
    </citation>
    <scope>NUCLEOTIDE SEQUENCE [LARGE SCALE GENOMIC DNA]</scope>
    <source>
        <strain evidence="2">cv. 93-11</strain>
    </source>
</reference>
<dbReference type="InterPro" id="IPR038765">
    <property type="entry name" value="Papain-like_cys_pep_sf"/>
</dbReference>
<dbReference type="PANTHER" id="PTHR33018">
    <property type="entry name" value="OS10G0338966 PROTEIN-RELATED"/>
    <property type="match status" value="1"/>
</dbReference>
<evidence type="ECO:0008006" key="3">
    <source>
        <dbReference type="Google" id="ProtNLM"/>
    </source>
</evidence>
<dbReference type="AlphaFoldDB" id="A2Z5B7"/>
<dbReference type="HOGENOM" id="CLU_010199_3_0_1"/>
<organism evidence="1 2">
    <name type="scientific">Oryza sativa subsp. indica</name>
    <name type="common">Rice</name>
    <dbReference type="NCBI Taxonomy" id="39946"/>
    <lineage>
        <taxon>Eukaryota</taxon>
        <taxon>Viridiplantae</taxon>
        <taxon>Streptophyta</taxon>
        <taxon>Embryophyta</taxon>
        <taxon>Tracheophyta</taxon>
        <taxon>Spermatophyta</taxon>
        <taxon>Magnoliopsida</taxon>
        <taxon>Liliopsida</taxon>
        <taxon>Poales</taxon>
        <taxon>Poaceae</taxon>
        <taxon>BOP clade</taxon>
        <taxon>Oryzoideae</taxon>
        <taxon>Oryzeae</taxon>
        <taxon>Oryzinae</taxon>
        <taxon>Oryza</taxon>
        <taxon>Oryza sativa</taxon>
    </lineage>
</organism>
<keyword evidence="2" id="KW-1185">Reference proteome</keyword>
<dbReference type="EMBL" id="CM000135">
    <property type="protein sequence ID" value="EAY77801.1"/>
    <property type="molecule type" value="Genomic_DNA"/>
</dbReference>
<dbReference type="Gene3D" id="3.40.395.10">
    <property type="entry name" value="Adenoviral Proteinase, Chain A"/>
    <property type="match status" value="1"/>
</dbReference>